<keyword evidence="20" id="KW-1185">Reference proteome</keyword>
<evidence type="ECO:0000313" key="20">
    <source>
        <dbReference type="Proteomes" id="UP000575083"/>
    </source>
</evidence>
<dbReference type="InterPro" id="IPR012910">
    <property type="entry name" value="Plug_dom"/>
</dbReference>
<dbReference type="Pfam" id="PF07715">
    <property type="entry name" value="Plug"/>
    <property type="match status" value="1"/>
</dbReference>
<dbReference type="Pfam" id="PF00593">
    <property type="entry name" value="TonB_dep_Rec_b-barrel"/>
    <property type="match status" value="1"/>
</dbReference>
<evidence type="ECO:0000256" key="1">
    <source>
        <dbReference type="ARBA" id="ARBA00004571"/>
    </source>
</evidence>
<feature type="domain" description="TonB-dependent receptor-like beta-barrel" evidence="17">
    <location>
        <begin position="283"/>
        <end position="755"/>
    </location>
</feature>
<dbReference type="CDD" id="cd01347">
    <property type="entry name" value="ligand_gated_channel"/>
    <property type="match status" value="1"/>
</dbReference>
<dbReference type="NCBIfam" id="TIGR01783">
    <property type="entry name" value="TonB-siderophor"/>
    <property type="match status" value="1"/>
</dbReference>
<dbReference type="NCBIfam" id="NF007349">
    <property type="entry name" value="PRK09840.1"/>
    <property type="match status" value="1"/>
</dbReference>
<comment type="similarity">
    <text evidence="2 14 15">Belongs to the TonB-dependent receptor family.</text>
</comment>
<dbReference type="PANTHER" id="PTHR32552:SF89">
    <property type="entry name" value="CATECHOLATE SIDEROPHORE RECEPTOR FIU"/>
    <property type="match status" value="1"/>
</dbReference>
<proteinExistence type="inferred from homology"/>
<evidence type="ECO:0000256" key="4">
    <source>
        <dbReference type="ARBA" id="ARBA00022452"/>
    </source>
</evidence>
<dbReference type="EMBL" id="JACHLK010000006">
    <property type="protein sequence ID" value="MBB6560617.1"/>
    <property type="molecule type" value="Genomic_DNA"/>
</dbReference>
<comment type="subcellular location">
    <subcellularLocation>
        <location evidence="1 14">Cell outer membrane</location>
        <topology evidence="1 14">Multi-pass membrane protein</topology>
    </subcellularLocation>
</comment>
<dbReference type="InterPro" id="IPR039426">
    <property type="entry name" value="TonB-dep_rcpt-like"/>
</dbReference>
<dbReference type="GO" id="GO:0038023">
    <property type="term" value="F:signaling receptor activity"/>
    <property type="evidence" value="ECO:0007669"/>
    <property type="project" value="InterPro"/>
</dbReference>
<dbReference type="AlphaFoldDB" id="A0A7X0PFJ5"/>
<evidence type="ECO:0000256" key="6">
    <source>
        <dbReference type="ARBA" id="ARBA00022692"/>
    </source>
</evidence>
<dbReference type="Gene3D" id="2.40.170.20">
    <property type="entry name" value="TonB-dependent receptor, beta-barrel domain"/>
    <property type="match status" value="1"/>
</dbReference>
<dbReference type="GO" id="GO:0015344">
    <property type="term" value="F:siderophore uptake transmembrane transporter activity"/>
    <property type="evidence" value="ECO:0007669"/>
    <property type="project" value="TreeGrafter"/>
</dbReference>
<dbReference type="GO" id="GO:0015891">
    <property type="term" value="P:siderophore transport"/>
    <property type="evidence" value="ECO:0007669"/>
    <property type="project" value="InterPro"/>
</dbReference>
<evidence type="ECO:0000256" key="3">
    <source>
        <dbReference type="ARBA" id="ARBA00022448"/>
    </source>
</evidence>
<evidence type="ECO:0000256" key="12">
    <source>
        <dbReference type="ARBA" id="ARBA00023170"/>
    </source>
</evidence>
<evidence type="ECO:0000256" key="13">
    <source>
        <dbReference type="ARBA" id="ARBA00023237"/>
    </source>
</evidence>
<dbReference type="InterPro" id="IPR000531">
    <property type="entry name" value="Beta-barrel_TonB"/>
</dbReference>
<dbReference type="RefSeq" id="WP_184858836.1">
    <property type="nucleotide sequence ID" value="NZ_JACHLK010000006.1"/>
</dbReference>
<dbReference type="InterPro" id="IPR010105">
    <property type="entry name" value="TonB_sidphr_rcpt"/>
</dbReference>
<organism evidence="19 20">
    <name type="scientific">Acidovorax soli</name>
    <dbReference type="NCBI Taxonomy" id="592050"/>
    <lineage>
        <taxon>Bacteria</taxon>
        <taxon>Pseudomonadati</taxon>
        <taxon>Pseudomonadota</taxon>
        <taxon>Betaproteobacteria</taxon>
        <taxon>Burkholderiales</taxon>
        <taxon>Comamonadaceae</taxon>
        <taxon>Acidovorax</taxon>
    </lineage>
</organism>
<evidence type="ECO:0000259" key="17">
    <source>
        <dbReference type="Pfam" id="PF00593"/>
    </source>
</evidence>
<feature type="chain" id="PRO_5030853840" evidence="16">
    <location>
        <begin position="41"/>
        <end position="787"/>
    </location>
</feature>
<evidence type="ECO:0000256" key="15">
    <source>
        <dbReference type="RuleBase" id="RU003357"/>
    </source>
</evidence>
<keyword evidence="5" id="KW-0410">Iron transport</keyword>
<keyword evidence="3 14" id="KW-0813">Transport</keyword>
<keyword evidence="6 14" id="KW-0812">Transmembrane</keyword>
<keyword evidence="13 14" id="KW-0998">Cell outer membrane</keyword>
<evidence type="ECO:0000256" key="7">
    <source>
        <dbReference type="ARBA" id="ARBA00022729"/>
    </source>
</evidence>
<evidence type="ECO:0000256" key="11">
    <source>
        <dbReference type="ARBA" id="ARBA00023136"/>
    </source>
</evidence>
<name>A0A7X0PFJ5_9BURK</name>
<dbReference type="PANTHER" id="PTHR32552">
    <property type="entry name" value="FERRICHROME IRON RECEPTOR-RELATED"/>
    <property type="match status" value="1"/>
</dbReference>
<dbReference type="Gene3D" id="2.170.130.10">
    <property type="entry name" value="TonB-dependent receptor, plug domain"/>
    <property type="match status" value="1"/>
</dbReference>
<comment type="caution">
    <text evidence="19">The sequence shown here is derived from an EMBL/GenBank/DDBJ whole genome shotgun (WGS) entry which is preliminary data.</text>
</comment>
<evidence type="ECO:0000256" key="9">
    <source>
        <dbReference type="ARBA" id="ARBA00023065"/>
    </source>
</evidence>
<keyword evidence="7 16" id="KW-0732">Signal</keyword>
<gene>
    <name evidence="19" type="ORF">HNP48_003293</name>
</gene>
<feature type="domain" description="TonB-dependent receptor plug" evidence="18">
    <location>
        <begin position="75"/>
        <end position="176"/>
    </location>
</feature>
<dbReference type="FunFam" id="2.170.130.10:FF:000001">
    <property type="entry name" value="Catecholate siderophore TonB-dependent receptor"/>
    <property type="match status" value="1"/>
</dbReference>
<evidence type="ECO:0000313" key="19">
    <source>
        <dbReference type="EMBL" id="MBB6560617.1"/>
    </source>
</evidence>
<keyword evidence="10 15" id="KW-0798">TonB box</keyword>
<protein>
    <submittedName>
        <fullName evidence="19">Catecholate siderophore receptor</fullName>
    </submittedName>
</protein>
<evidence type="ECO:0000259" key="18">
    <source>
        <dbReference type="Pfam" id="PF07715"/>
    </source>
</evidence>
<dbReference type="InterPro" id="IPR037066">
    <property type="entry name" value="Plug_dom_sf"/>
</dbReference>
<dbReference type="PROSITE" id="PS52016">
    <property type="entry name" value="TONB_DEPENDENT_REC_3"/>
    <property type="match status" value="1"/>
</dbReference>
<keyword evidence="8" id="KW-0408">Iron</keyword>
<evidence type="ECO:0000256" key="8">
    <source>
        <dbReference type="ARBA" id="ARBA00023004"/>
    </source>
</evidence>
<keyword evidence="12 19" id="KW-0675">Receptor</keyword>
<keyword evidence="4 14" id="KW-1134">Transmembrane beta strand</keyword>
<evidence type="ECO:0000256" key="14">
    <source>
        <dbReference type="PROSITE-ProRule" id="PRU01360"/>
    </source>
</evidence>
<dbReference type="GO" id="GO:0009279">
    <property type="term" value="C:cell outer membrane"/>
    <property type="evidence" value="ECO:0007669"/>
    <property type="project" value="UniProtKB-SubCell"/>
</dbReference>
<dbReference type="InterPro" id="IPR036942">
    <property type="entry name" value="Beta-barrel_TonB_sf"/>
</dbReference>
<dbReference type="SUPFAM" id="SSF56935">
    <property type="entry name" value="Porins"/>
    <property type="match status" value="1"/>
</dbReference>
<feature type="signal peptide" evidence="16">
    <location>
        <begin position="1"/>
        <end position="40"/>
    </location>
</feature>
<evidence type="ECO:0000256" key="5">
    <source>
        <dbReference type="ARBA" id="ARBA00022496"/>
    </source>
</evidence>
<evidence type="ECO:0000256" key="2">
    <source>
        <dbReference type="ARBA" id="ARBA00009810"/>
    </source>
</evidence>
<keyword evidence="9" id="KW-0406">Ion transport</keyword>
<evidence type="ECO:0000256" key="16">
    <source>
        <dbReference type="SAM" id="SignalP"/>
    </source>
</evidence>
<evidence type="ECO:0000256" key="10">
    <source>
        <dbReference type="ARBA" id="ARBA00023077"/>
    </source>
</evidence>
<accession>A0A7X0PFJ5</accession>
<keyword evidence="11 14" id="KW-0472">Membrane</keyword>
<dbReference type="Proteomes" id="UP000575083">
    <property type="component" value="Unassembled WGS sequence"/>
</dbReference>
<reference evidence="19 20" key="1">
    <citation type="submission" date="2020-08" db="EMBL/GenBank/DDBJ databases">
        <title>Functional genomics of gut bacteria from endangered species of beetles.</title>
        <authorList>
            <person name="Carlos-Shanley C."/>
        </authorList>
    </citation>
    <scope>NUCLEOTIDE SEQUENCE [LARGE SCALE GENOMIC DNA]</scope>
    <source>
        <strain evidence="19 20">S00198</strain>
    </source>
</reference>
<sequence>MAHNTTYIKSRKHPVSGPRATPVGMAAAAALVALGMPVQAQTTPSATLPEVKVESAGDAGYKAGTVSSPKFTQPLLDTPQTISVVKEQVLREQAASTLTEALRNTPGASTFFLGENGNTSTGDAIYMRGFDSSSSIFVDGVRDLGAVSRDVFNIQQVEVVKGPAGTDNGRTAPTGAINLVSKQPTLENSFAASLGAGSASYKRGTVDWNKALEAYPGAAFRLNVMTEDSGVAGRDLVKNKRWGVAPSLALGLNSPTRVFLNYLHVKQDNMPDGGVPTIGLPGYTSPDALALANRRPFLNTAARVNSSNFYGTTSDFADVDMDMVTARIEHDFASGMKLRNTTRFGRTHNDYRLTAFMGGGFPATGSLTAASALLATPNPADPSTWTVTRNLPTNVNQVNKIAVNQTSLTTTVNTGSVQHDLAAGLEISREEQTNLGYYGQGFASVNTTYAPAGSLPAANLYNPNPNVTGFNRIANGAWSKGVTNTVAAYLFDTAKLSPEWQVTGGLRVDRFKTDFDAVTQGALPAGVLTPSSASLSDTLIGAKVGVVYKPAANGSVYALYATSAQPPGGANNQLSAAANNAANPKFDPQKAKTIEVGTKWDVLGGRLALAGALYRTDVSNDIEVDPTNSANFVQTGKKRVQGLELTAIGAITNDWSLSAGYTTMDTKVLSGAPKTADGSTALAYTPKNAFTLWTTYRLPFGVTIGGGARYAGKLLRGTDGAVGTPAYTEAYWVFDAMASYRINKNFDVQLNVYNLADKDYVAAINKSGYRYTPGIPRSARLTANFTF</sequence>